<dbReference type="Pfam" id="PF01292">
    <property type="entry name" value="Ni_hydr_CYTB"/>
    <property type="match status" value="1"/>
</dbReference>
<evidence type="ECO:0000256" key="5">
    <source>
        <dbReference type="ARBA" id="ARBA00023136"/>
    </source>
</evidence>
<evidence type="ECO:0000259" key="7">
    <source>
        <dbReference type="Pfam" id="PF01292"/>
    </source>
</evidence>
<evidence type="ECO:0000256" key="3">
    <source>
        <dbReference type="ARBA" id="ARBA00022692"/>
    </source>
</evidence>
<dbReference type="OrthoDB" id="5615941at2"/>
<dbReference type="SUPFAM" id="SSF81342">
    <property type="entry name" value="Transmembrane di-heme cytochromes"/>
    <property type="match status" value="1"/>
</dbReference>
<evidence type="ECO:0000256" key="4">
    <source>
        <dbReference type="ARBA" id="ARBA00022989"/>
    </source>
</evidence>
<dbReference type="GO" id="GO:0022904">
    <property type="term" value="P:respiratory electron transport chain"/>
    <property type="evidence" value="ECO:0007669"/>
    <property type="project" value="InterPro"/>
</dbReference>
<dbReference type="InterPro" id="IPR051542">
    <property type="entry name" value="Hydrogenase_cytochrome"/>
</dbReference>
<reference evidence="8 9" key="1">
    <citation type="submission" date="2019-07" db="EMBL/GenBank/DDBJ databases">
        <title>Genomic Encyclopedia of Archaeal and Bacterial Type Strains, Phase II (KMG-II): from individual species to whole genera.</title>
        <authorList>
            <person name="Goeker M."/>
        </authorList>
    </citation>
    <scope>NUCLEOTIDE SEQUENCE [LARGE SCALE GENOMIC DNA]</scope>
    <source>
        <strain evidence="8 9">ATCC BAA-1854</strain>
    </source>
</reference>
<dbReference type="Proteomes" id="UP000317010">
    <property type="component" value="Unassembled WGS sequence"/>
</dbReference>
<evidence type="ECO:0000256" key="1">
    <source>
        <dbReference type="ARBA" id="ARBA00004651"/>
    </source>
</evidence>
<dbReference type="GO" id="GO:0005886">
    <property type="term" value="C:plasma membrane"/>
    <property type="evidence" value="ECO:0007669"/>
    <property type="project" value="UniProtKB-SubCell"/>
</dbReference>
<evidence type="ECO:0000256" key="6">
    <source>
        <dbReference type="SAM" id="Phobius"/>
    </source>
</evidence>
<gene>
    <name evidence="8" type="ORF">JN11_01923</name>
</gene>
<dbReference type="RefSeq" id="WP_144911979.1">
    <property type="nucleotide sequence ID" value="NZ_VLLI01000005.1"/>
</dbReference>
<comment type="caution">
    <text evidence="8">The sequence shown here is derived from an EMBL/GenBank/DDBJ whole genome shotgun (WGS) entry which is preliminary data.</text>
</comment>
<dbReference type="PANTHER" id="PTHR30485">
    <property type="entry name" value="NI/FE-HYDROGENASE 1 B-TYPE CYTOCHROME SUBUNIT"/>
    <property type="match status" value="1"/>
</dbReference>
<dbReference type="GO" id="GO:0020037">
    <property type="term" value="F:heme binding"/>
    <property type="evidence" value="ECO:0007669"/>
    <property type="project" value="TreeGrafter"/>
</dbReference>
<dbReference type="InterPro" id="IPR016174">
    <property type="entry name" value="Di-haem_cyt_TM"/>
</dbReference>
<feature type="transmembrane region" description="Helical" evidence="6">
    <location>
        <begin position="90"/>
        <end position="111"/>
    </location>
</feature>
<dbReference type="InterPro" id="IPR011577">
    <property type="entry name" value="Cyt_b561_bac/Ni-Hgenase"/>
</dbReference>
<keyword evidence="4 6" id="KW-1133">Transmembrane helix</keyword>
<accession>A0A562U5R8</accession>
<keyword evidence="9" id="KW-1185">Reference proteome</keyword>
<name>A0A562U5R8_9SPHI</name>
<organism evidence="8 9">
    <name type="scientific">Mucilaginibacter frigoritolerans</name>
    <dbReference type="NCBI Taxonomy" id="652788"/>
    <lineage>
        <taxon>Bacteria</taxon>
        <taxon>Pseudomonadati</taxon>
        <taxon>Bacteroidota</taxon>
        <taxon>Sphingobacteriia</taxon>
        <taxon>Sphingobacteriales</taxon>
        <taxon>Sphingobacteriaceae</taxon>
        <taxon>Mucilaginibacter</taxon>
    </lineage>
</organism>
<dbReference type="GO" id="GO:0009055">
    <property type="term" value="F:electron transfer activity"/>
    <property type="evidence" value="ECO:0007669"/>
    <property type="project" value="InterPro"/>
</dbReference>
<feature type="transmembrane region" description="Helical" evidence="6">
    <location>
        <begin position="26"/>
        <end position="48"/>
    </location>
</feature>
<protein>
    <submittedName>
        <fullName evidence="8">Cytochrome b</fullName>
    </submittedName>
</protein>
<feature type="domain" description="Cytochrome b561 bacterial/Ni-hydrogenase" evidence="7">
    <location>
        <begin position="19"/>
        <end position="220"/>
    </location>
</feature>
<keyword evidence="2" id="KW-1003">Cell membrane</keyword>
<feature type="transmembrane region" description="Helical" evidence="6">
    <location>
        <begin position="140"/>
        <end position="165"/>
    </location>
</feature>
<comment type="subcellular location">
    <subcellularLocation>
        <location evidence="1">Cell membrane</location>
        <topology evidence="1">Multi-pass membrane protein</topology>
    </subcellularLocation>
</comment>
<evidence type="ECO:0000313" key="9">
    <source>
        <dbReference type="Proteomes" id="UP000317010"/>
    </source>
</evidence>
<dbReference type="EMBL" id="VLLI01000005">
    <property type="protein sequence ID" value="TWJ00667.1"/>
    <property type="molecule type" value="Genomic_DNA"/>
</dbReference>
<proteinExistence type="predicted"/>
<keyword evidence="3 6" id="KW-0812">Transmembrane</keyword>
<keyword evidence="5 6" id="KW-0472">Membrane</keyword>
<evidence type="ECO:0000313" key="8">
    <source>
        <dbReference type="EMBL" id="TWJ00667.1"/>
    </source>
</evidence>
<sequence length="221" mass="25101">MNIIEPTSKNLNNPSTVKRYSASLRLWHWLNMIVISGSLITVLINSTITDKHAITDLVKVRIQETKGVDNDLSRSVAGALEDKVWDIHIYFGYCLAGLLFFRLILEFFQVADQKFIRRLKKASAQFKAIKKDRQEALHELTVKIIYAIFYCLLAIMVVTGLSLAFDDDFQVLKSIHRPVKNVHGFCMYLILAFIVVHLVGVFLAERKKDSKGIVSDMINGG</sequence>
<evidence type="ECO:0000256" key="2">
    <source>
        <dbReference type="ARBA" id="ARBA00022475"/>
    </source>
</evidence>
<dbReference type="AlphaFoldDB" id="A0A562U5R8"/>
<dbReference type="Gene3D" id="1.20.950.20">
    <property type="entry name" value="Transmembrane di-heme cytochromes, Chain C"/>
    <property type="match status" value="1"/>
</dbReference>
<feature type="transmembrane region" description="Helical" evidence="6">
    <location>
        <begin position="185"/>
        <end position="204"/>
    </location>
</feature>
<dbReference type="PANTHER" id="PTHR30485:SF0">
    <property type="entry name" value="NI_FE-HYDROGENASE 1 B-TYPE CYTOCHROME SUBUNIT-RELATED"/>
    <property type="match status" value="1"/>
</dbReference>